<evidence type="ECO:0000256" key="1">
    <source>
        <dbReference type="SAM" id="Phobius"/>
    </source>
</evidence>
<organism evidence="2">
    <name type="scientific">marine sediment metagenome</name>
    <dbReference type="NCBI Taxonomy" id="412755"/>
    <lineage>
        <taxon>unclassified sequences</taxon>
        <taxon>metagenomes</taxon>
        <taxon>ecological metagenomes</taxon>
    </lineage>
</organism>
<reference evidence="2" key="1">
    <citation type="journal article" date="2015" name="Nature">
        <title>Complex archaea that bridge the gap between prokaryotes and eukaryotes.</title>
        <authorList>
            <person name="Spang A."/>
            <person name="Saw J.H."/>
            <person name="Jorgensen S.L."/>
            <person name="Zaremba-Niedzwiedzka K."/>
            <person name="Martijn J."/>
            <person name="Lind A.E."/>
            <person name="van Eijk R."/>
            <person name="Schleper C."/>
            <person name="Guy L."/>
            <person name="Ettema T.J."/>
        </authorList>
    </citation>
    <scope>NUCLEOTIDE SEQUENCE</scope>
</reference>
<feature type="transmembrane region" description="Helical" evidence="1">
    <location>
        <begin position="309"/>
        <end position="333"/>
    </location>
</feature>
<comment type="caution">
    <text evidence="2">The sequence shown here is derived from an EMBL/GenBank/DDBJ whole genome shotgun (WGS) entry which is preliminary data.</text>
</comment>
<keyword evidence="1" id="KW-1133">Transmembrane helix</keyword>
<proteinExistence type="predicted"/>
<keyword evidence="1" id="KW-0812">Transmembrane</keyword>
<protein>
    <submittedName>
        <fullName evidence="2">Uncharacterized protein</fullName>
    </submittedName>
</protein>
<dbReference type="EMBL" id="LAZR01000536">
    <property type="protein sequence ID" value="KKN65050.1"/>
    <property type="molecule type" value="Genomic_DNA"/>
</dbReference>
<gene>
    <name evidence="2" type="ORF">LCGC14_0485490</name>
</gene>
<keyword evidence="1" id="KW-0472">Membrane</keyword>
<name>A0A0F9S813_9ZZZZ</name>
<evidence type="ECO:0000313" key="2">
    <source>
        <dbReference type="EMBL" id="KKN65050.1"/>
    </source>
</evidence>
<sequence length="1415" mass="162032">MTSVLVISIKHTKHNRIFPVEIEVGYKAKVPINDNGFGYSVSFISIDVLRDSSYYAQDFIVNDSYYSIAQGNLYFSKSIEEIISEKYIGFDDALKSGLTQSLIYYKVHIYFDVFVPDTSDETHRLALTQATQHVIMDYFNQYTYAEVTANMISEIAYTETLTFWSTVISSAAIYFGSWAVGGGTLQSFAMAGVGIVKTAIKEVFEEIIKDSFIESLIENFFDIRGWSEDLAMWVSALATSAREVTGALGQLALSTKSPMKTDISLMLAAKKAGDVNTFTEIKERLDLALKEQIKAQQQKEDQKKSRARLLFSGFFKGLFMVMPSILFGSFTFLTLKGLSTIGKGAINLMPNKFAAFKAKVNAFKKGNTGKLTGENSRFYWKDLNELLKKPSDLDSKKEDVNNKFKERSENLAPPLVDVLNSINSHSNINDIQARESLAQKFNTIAFEQYFTSWIDKLGQEERFKEMEEAFQKVRTNYREISVQAAEKAIIDLIKDALNKPGNTALRFVNMFGVEFYDPNFILLGMPIGTNAKTKNNILKQDYFKSSLTTLDKVNELKDQFDIDKNLEMYALDGINMIKIPVDSTTIIAEWLEDHDFGSNSKIIVLADYIPTKGKAKFTRINWDPDGDIPSPFLPEWEEFVVNIGRLLEGVGLISTDATLQGLTRYKLPVSSLDSSVAGIYDVDYSMSRVLGKTFAPTSQTLDRWYIKMKELIDDHFRSRSHTINPQSTSGSQISITSFSSVGGQHISALKSLDLLFSQMYDDFGISSVKPYSQSTRLVLKKLAIYLKEKKLITSDAVKQLSEVIDYQEPSNYYKTKLPKRTPHSLENTLEHILIRPVEFILQKQGFVKLQGDLQITIDFDNKVVNLEQDYLKVSFNFEGDGEIKLDIDSTTTMNAVTEELKESIFGIVKPYLIEVANFWSMDESFFPDSIKNQRGFTRSIRREFMLDIVKAGNFFDLSLRKLSKLFYKTPRSIYKHFDLEHMNVRPDIGLLDNWKFITYNWDYNTFKQITGKDITKLEFTLIQQSVIDALDSWVLEHQYLDDSLIKIKNGKRSSLLYDVASRVKLAAMYEKGQTMSYTTVESDFGLSNGRFQTTFRGLPTTQFGRDNLKEDLEKMYVTIAKWHEAEFGERGAMKEPPTGAREIQKLMAYQGALRSIYKLVKETNLDFTSPTINKLKLIYAIDNDQELIMNEYDRKNWKNAASKAYIRVFQFAKRLGVDPLTFRINPDTSLFDPHHFKAFKFRQMSTHNQDLIETSKRFHRKYEVLYKTFGRRGAEVYVETLIKSLEELLSLKDSVGNIRDITDADIKRVLRANFGPEWESVYKGWVSDFTVEMAGIDNYKDSLYTINDLRNKYLPGNTAGNDYQKFLEDKYPSIFQIYKSNLQGKVIDISRVIATQADVDYFNILYRSHTRIRLV</sequence>
<accession>A0A0F9S813</accession>